<dbReference type="OrthoDB" id="5217806at2759"/>
<keyword evidence="1" id="KW-0472">Membrane</keyword>
<dbReference type="Proteomes" id="UP000028524">
    <property type="component" value="Unassembled WGS sequence"/>
</dbReference>
<feature type="transmembrane region" description="Helical" evidence="1">
    <location>
        <begin position="224"/>
        <end position="247"/>
    </location>
</feature>
<keyword evidence="1" id="KW-1133">Transmembrane helix</keyword>
<keyword evidence="3" id="KW-1185">Reference proteome</keyword>
<dbReference type="OMA" id="ENALTWC"/>
<evidence type="ECO:0000313" key="2">
    <source>
        <dbReference type="EMBL" id="KFA65725.1"/>
    </source>
</evidence>
<reference evidence="2 3" key="1">
    <citation type="journal article" date="2014" name="BMC Genomics">
        <title>Comparative genome sequencing reveals chemotype-specific gene clusters in the toxigenic black mold Stachybotrys.</title>
        <authorList>
            <person name="Semeiks J."/>
            <person name="Borek D."/>
            <person name="Otwinowski Z."/>
            <person name="Grishin N.V."/>
        </authorList>
    </citation>
    <scope>NUCLEOTIDE SEQUENCE [LARGE SCALE GENOMIC DNA]</scope>
    <source>
        <strain evidence="2 3">IBT 40285</strain>
    </source>
</reference>
<proteinExistence type="predicted"/>
<dbReference type="AlphaFoldDB" id="A0A084QP40"/>
<dbReference type="InParanoid" id="A0A084QP40"/>
<feature type="transmembrane region" description="Helical" evidence="1">
    <location>
        <begin position="16"/>
        <end position="38"/>
    </location>
</feature>
<dbReference type="STRING" id="1283841.A0A084QP40"/>
<feature type="transmembrane region" description="Helical" evidence="1">
    <location>
        <begin position="94"/>
        <end position="115"/>
    </location>
</feature>
<name>A0A084QP40_STAC4</name>
<feature type="transmembrane region" description="Helical" evidence="1">
    <location>
        <begin position="135"/>
        <end position="157"/>
    </location>
</feature>
<organism evidence="2 3">
    <name type="scientific">Stachybotrys chlorohalonatus (strain IBT 40285)</name>
    <dbReference type="NCBI Taxonomy" id="1283841"/>
    <lineage>
        <taxon>Eukaryota</taxon>
        <taxon>Fungi</taxon>
        <taxon>Dikarya</taxon>
        <taxon>Ascomycota</taxon>
        <taxon>Pezizomycotina</taxon>
        <taxon>Sordariomycetes</taxon>
        <taxon>Hypocreomycetidae</taxon>
        <taxon>Hypocreales</taxon>
        <taxon>Stachybotryaceae</taxon>
        <taxon>Stachybotrys</taxon>
    </lineage>
</organism>
<keyword evidence="1" id="KW-0812">Transmembrane</keyword>
<accession>A0A084QP40</accession>
<gene>
    <name evidence="2" type="ORF">S40285_10608</name>
</gene>
<dbReference type="EMBL" id="KL660567">
    <property type="protein sequence ID" value="KFA65725.1"/>
    <property type="molecule type" value="Genomic_DNA"/>
</dbReference>
<feature type="transmembrane region" description="Helical" evidence="1">
    <location>
        <begin position="259"/>
        <end position="284"/>
    </location>
</feature>
<protein>
    <submittedName>
        <fullName evidence="2">Uncharacterized protein</fullName>
    </submittedName>
</protein>
<feature type="transmembrane region" description="Helical" evidence="1">
    <location>
        <begin position="188"/>
        <end position="212"/>
    </location>
</feature>
<evidence type="ECO:0000313" key="3">
    <source>
        <dbReference type="Proteomes" id="UP000028524"/>
    </source>
</evidence>
<evidence type="ECO:0000256" key="1">
    <source>
        <dbReference type="SAM" id="Phobius"/>
    </source>
</evidence>
<dbReference type="HOGENOM" id="CLU_934381_0_0_1"/>
<feature type="transmembrane region" description="Helical" evidence="1">
    <location>
        <begin position="50"/>
        <end position="74"/>
    </location>
</feature>
<sequence length="305" mass="34252">MPFSLTGGSTARAYDLAYTVLAGVILVAVLPFALLSLVKNKHGKDPARKFVPWLKSAFLVFIVTLGILVAQGVLNSYEIYSNESHWHIVRASYHVGYIYEFFRTVLSALLTVYLFELSPGLHHALDGVTNMFDKVIRYTAYALAAIVICLAIAYYGLLVDFQENYTNNIGYITRDVAGFNRIQDVNRLMSATAIILWVESLVITSLSIYAFIQRRMSPLRTASILYLIASLLNLLSSTWNFAYAVHWLLESSRQQEQPYYVLILSIILSHWSQGVLLIISFFVAKRSVSAGGIWSPSKNHYGNAM</sequence>